<evidence type="ECO:0000313" key="2">
    <source>
        <dbReference type="EMBL" id="CAK0897239.1"/>
    </source>
</evidence>
<dbReference type="Proteomes" id="UP001189429">
    <property type="component" value="Unassembled WGS sequence"/>
</dbReference>
<name>A0ABN9XCU2_9DINO</name>
<gene>
    <name evidence="2" type="ORF">PCOR1329_LOCUS75484</name>
</gene>
<feature type="region of interest" description="Disordered" evidence="1">
    <location>
        <begin position="131"/>
        <end position="153"/>
    </location>
</feature>
<feature type="non-terminal residue" evidence="2">
    <location>
        <position position="348"/>
    </location>
</feature>
<reference evidence="2" key="1">
    <citation type="submission" date="2023-10" db="EMBL/GenBank/DDBJ databases">
        <authorList>
            <person name="Chen Y."/>
            <person name="Shah S."/>
            <person name="Dougan E. K."/>
            <person name="Thang M."/>
            <person name="Chan C."/>
        </authorList>
    </citation>
    <scope>NUCLEOTIDE SEQUENCE [LARGE SCALE GENOMIC DNA]</scope>
</reference>
<sequence>MQQFYNTHGITYEGNPDFPDDDDAGSAGVEKAQAAQAAPSSKGTSAEGGGAGSGPSQKNSGAREPDHNATAAFGLFGPIAAIQVCAGHTMVCFATVGASQTAADHVDGEHLRSRAHQVTIVEIEEAANDAAETAGAGAQSEAAGARQDRHARRRAHLRPAAAFDPTFDDLEEISLEVYGASLDDLQESLRHGVGRDGNHWGRCSHRGRPLWYTHVGDGGTCDTCQCRIAQGVAISDCPCNRWVRASCAVGQRVSCAALDLLMTHWQGSPLPSLQPSGEGGGGRPRSMLYEVSSGLVALKEKPNARSKGLGVLRGGSRFFGVAHTIEDQEWLQVQMDGVPTPLFSPAQS</sequence>
<dbReference type="EMBL" id="CAUYUJ010020301">
    <property type="protein sequence ID" value="CAK0897239.1"/>
    <property type="molecule type" value="Genomic_DNA"/>
</dbReference>
<evidence type="ECO:0000256" key="1">
    <source>
        <dbReference type="SAM" id="MobiDB-lite"/>
    </source>
</evidence>
<accession>A0ABN9XCU2</accession>
<proteinExistence type="predicted"/>
<organism evidence="2 3">
    <name type="scientific">Prorocentrum cordatum</name>
    <dbReference type="NCBI Taxonomy" id="2364126"/>
    <lineage>
        <taxon>Eukaryota</taxon>
        <taxon>Sar</taxon>
        <taxon>Alveolata</taxon>
        <taxon>Dinophyceae</taxon>
        <taxon>Prorocentrales</taxon>
        <taxon>Prorocentraceae</taxon>
        <taxon>Prorocentrum</taxon>
    </lineage>
</organism>
<evidence type="ECO:0000313" key="3">
    <source>
        <dbReference type="Proteomes" id="UP001189429"/>
    </source>
</evidence>
<feature type="compositionally biased region" description="Low complexity" evidence="1">
    <location>
        <begin position="32"/>
        <end position="45"/>
    </location>
</feature>
<feature type="region of interest" description="Disordered" evidence="1">
    <location>
        <begin position="1"/>
        <end position="66"/>
    </location>
</feature>
<comment type="caution">
    <text evidence="2">The sequence shown here is derived from an EMBL/GenBank/DDBJ whole genome shotgun (WGS) entry which is preliminary data.</text>
</comment>
<keyword evidence="3" id="KW-1185">Reference proteome</keyword>
<protein>
    <submittedName>
        <fullName evidence="2">Uncharacterized protein</fullName>
    </submittedName>
</protein>
<feature type="compositionally biased region" description="Low complexity" evidence="1">
    <location>
        <begin position="131"/>
        <end position="145"/>
    </location>
</feature>